<organism evidence="6 9">
    <name type="scientific">Acinetobacter baumannii</name>
    <dbReference type="NCBI Taxonomy" id="470"/>
    <lineage>
        <taxon>Bacteria</taxon>
        <taxon>Pseudomonadati</taxon>
        <taxon>Pseudomonadota</taxon>
        <taxon>Gammaproteobacteria</taxon>
        <taxon>Moraxellales</taxon>
        <taxon>Moraxellaceae</taxon>
        <taxon>Acinetobacter</taxon>
        <taxon>Acinetobacter calcoaceticus/baumannii complex</taxon>
    </lineage>
</organism>
<dbReference type="Gene3D" id="1.10.357.10">
    <property type="entry name" value="Tetracycline Repressor, domain 2"/>
    <property type="match status" value="1"/>
</dbReference>
<evidence type="ECO:0000313" key="4">
    <source>
        <dbReference type="EMBL" id="KQE06923.1"/>
    </source>
</evidence>
<evidence type="ECO:0000313" key="11">
    <source>
        <dbReference type="Proteomes" id="UP000594659"/>
    </source>
</evidence>
<dbReference type="Pfam" id="PF14246">
    <property type="entry name" value="TetR_C_7"/>
    <property type="match status" value="1"/>
</dbReference>
<dbReference type="KEGG" id="abk:LX00_08830"/>
<dbReference type="InterPro" id="IPR001647">
    <property type="entry name" value="HTH_TetR"/>
</dbReference>
<evidence type="ECO:0000259" key="3">
    <source>
        <dbReference type="PROSITE" id="PS50977"/>
    </source>
</evidence>
<reference evidence="5 10" key="3">
    <citation type="submission" date="2019-11" db="EMBL/GenBank/DDBJ databases">
        <title>Multidrug-resistant Acinetobacter baumannii moving toward extensively drug-resistant over fifteen years in South of Brazil.</title>
        <authorList>
            <person name="Fedrigo N.H."/>
            <person name="Cerdeira L."/>
            <person name="Fuga B."/>
            <person name="Marini P.V.B."/>
            <person name="Shinohara D.R."/>
            <person name="Carrara-Marroni F.E."/>
            <person name="Lincopan N."/>
            <person name="Tognim M.C.B."/>
        </authorList>
    </citation>
    <scope>NUCLEOTIDE SEQUENCE [LARGE SCALE GENOMIC DNA]</scope>
    <source>
        <strain evidence="5 10">Ac576</strain>
    </source>
</reference>
<dbReference type="Proteomes" id="UP000051449">
    <property type="component" value="Unassembled WGS sequence"/>
</dbReference>
<proteinExistence type="predicted"/>
<dbReference type="EMBL" id="CP062919">
    <property type="protein sequence ID" value="QPF14982.1"/>
    <property type="molecule type" value="Genomic_DNA"/>
</dbReference>
<dbReference type="KEGG" id="abau:IX87_19590"/>
<evidence type="ECO:0000256" key="1">
    <source>
        <dbReference type="ARBA" id="ARBA00023125"/>
    </source>
</evidence>
<accession>A0A0E1FNK8</accession>
<protein>
    <submittedName>
        <fullName evidence="4 6">Transcriptional regulator</fullName>
    </submittedName>
    <submittedName>
        <fullName evidence="7">TetR/AcrR family transcriptional regulator</fullName>
    </submittedName>
</protein>
<dbReference type="Proteomes" id="UP000594659">
    <property type="component" value="Chromosome"/>
</dbReference>
<feature type="domain" description="HTH tetR-type" evidence="3">
    <location>
        <begin position="12"/>
        <end position="72"/>
    </location>
</feature>
<reference evidence="6 9" key="2">
    <citation type="submission" date="2017-05" db="EMBL/GenBank/DDBJ databases">
        <authorList>
            <person name="Song R."/>
            <person name="Chenine A.L."/>
            <person name="Ruprecht R.M."/>
        </authorList>
    </citation>
    <scope>NUCLEOTIDE SEQUENCE [LARGE SCALE GENOMIC DNA]</scope>
    <source>
        <strain evidence="6 9">PR350</strain>
    </source>
</reference>
<dbReference type="EMBL" id="WPIP01000255">
    <property type="protein sequence ID" value="MVM93665.1"/>
    <property type="molecule type" value="Genomic_DNA"/>
</dbReference>
<dbReference type="EMBL" id="NGEL01000145">
    <property type="protein sequence ID" value="OTM84022.1"/>
    <property type="molecule type" value="Genomic_DNA"/>
</dbReference>
<dbReference type="SUPFAM" id="SSF48498">
    <property type="entry name" value="Tetracyclin repressor-like, C-terminal domain"/>
    <property type="match status" value="1"/>
</dbReference>
<dbReference type="Proteomes" id="UP000439424">
    <property type="component" value="Unassembled WGS sequence"/>
</dbReference>
<dbReference type="PANTHER" id="PTHR43479:SF11">
    <property type="entry name" value="ACREF_ENVCD OPERON REPRESSOR-RELATED"/>
    <property type="match status" value="1"/>
</dbReference>
<dbReference type="PROSITE" id="PS50977">
    <property type="entry name" value="HTH_TETR_2"/>
    <property type="match status" value="1"/>
</dbReference>
<evidence type="ECO:0000313" key="9">
    <source>
        <dbReference type="Proteomes" id="UP000194699"/>
    </source>
</evidence>
<gene>
    <name evidence="4" type="ORF">APD33_07545</name>
    <name evidence="6" type="ORF">B9X95_13375</name>
    <name evidence="5" type="ORF">GNY86_19195</name>
    <name evidence="7" type="ORF">IMO23_08875</name>
</gene>
<dbReference type="SUPFAM" id="SSF46689">
    <property type="entry name" value="Homeodomain-like"/>
    <property type="match status" value="1"/>
</dbReference>
<reference evidence="7 11" key="4">
    <citation type="submission" date="2020-09" db="EMBL/GenBank/DDBJ databases">
        <title>Resistance determinants and their genetic context in bacteria from a longitudinal study of pigs reared under conventional and antibiotic-free husbandry practices.</title>
        <authorList>
            <person name="Poulin-Laprade D."/>
            <person name="Brouard J.-S."/>
            <person name="Gagnon N."/>
            <person name="Turcotte A."/>
            <person name="Langlois A."/>
            <person name="Matte J.J."/>
            <person name="Carrillo C.D."/>
            <person name="Zaheer R."/>
            <person name="McAllister T."/>
            <person name="Topp E."/>
            <person name="Talbot G."/>
        </authorList>
    </citation>
    <scope>NUCLEOTIDE SEQUENCE [LARGE SCALE GENOMIC DNA]</scope>
    <source>
        <strain evidence="7 11">Res13-Abat-PEA21-P4-01-A</strain>
    </source>
</reference>
<evidence type="ECO:0000313" key="8">
    <source>
        <dbReference type="Proteomes" id="UP000051449"/>
    </source>
</evidence>
<dbReference type="GO" id="GO:0003677">
    <property type="term" value="F:DNA binding"/>
    <property type="evidence" value="ECO:0007669"/>
    <property type="project" value="UniProtKB-UniRule"/>
</dbReference>
<evidence type="ECO:0000313" key="6">
    <source>
        <dbReference type="EMBL" id="OTM84022.1"/>
    </source>
</evidence>
<dbReference type="Gene3D" id="1.10.10.60">
    <property type="entry name" value="Homeodomain-like"/>
    <property type="match status" value="1"/>
</dbReference>
<evidence type="ECO:0000313" key="7">
    <source>
        <dbReference type="EMBL" id="QPF14982.1"/>
    </source>
</evidence>
<dbReference type="InterPro" id="IPR050624">
    <property type="entry name" value="HTH-type_Tx_Regulator"/>
</dbReference>
<evidence type="ECO:0000313" key="5">
    <source>
        <dbReference type="EMBL" id="MVM93665.1"/>
    </source>
</evidence>
<evidence type="ECO:0000313" key="10">
    <source>
        <dbReference type="Proteomes" id="UP000439424"/>
    </source>
</evidence>
<dbReference type="Pfam" id="PF00440">
    <property type="entry name" value="TetR_N"/>
    <property type="match status" value="1"/>
</dbReference>
<dbReference type="InterPro" id="IPR009057">
    <property type="entry name" value="Homeodomain-like_sf"/>
</dbReference>
<sequence>MISESTKTNQIDNKNRLIIQTVGDLFLEYGYSRVSINLIISKIGGSKRDLYAQFGDKEGLFRSVIADVCQQVLDPLKALPVEGGSIEQALTSFGRIFLSVLLSSRVIALQKLVLSEATRYPEFAKTFVQLGPVSAYNLAAELLMKRAEVGEIRVSKPKVMGALFCDMLISDLQFKIISGEIVTDSQIDERVEMAVLTFLNGIKS</sequence>
<dbReference type="PANTHER" id="PTHR43479">
    <property type="entry name" value="ACREF/ENVCD OPERON REPRESSOR-RELATED"/>
    <property type="match status" value="1"/>
</dbReference>
<reference evidence="4 8" key="1">
    <citation type="submission" date="2015-10" db="EMBL/GenBank/DDBJ databases">
        <title>The utility of whole genome sequencing in characterizing Acinetobacter epidemiology and analyzing hospital outbreaks.</title>
        <authorList>
            <person name="Ozer E.A."/>
            <person name="Fitzpatrick M.A."/>
            <person name="Hauser A.R."/>
        </authorList>
    </citation>
    <scope>NUCLEOTIDE SEQUENCE [LARGE SCALE GENOMIC DNA]</scope>
    <source>
        <strain evidence="4 8">ABBL072</strain>
    </source>
</reference>
<dbReference type="GeneID" id="92893947"/>
<dbReference type="Proteomes" id="UP000194699">
    <property type="component" value="Unassembled WGS sequence"/>
</dbReference>
<name>A0A0E1FNK8_ACIBA</name>
<feature type="DNA-binding region" description="H-T-H motif" evidence="2">
    <location>
        <begin position="35"/>
        <end position="54"/>
    </location>
</feature>
<keyword evidence="1 2" id="KW-0238">DNA-binding</keyword>
<evidence type="ECO:0000256" key="2">
    <source>
        <dbReference type="PROSITE-ProRule" id="PRU00335"/>
    </source>
</evidence>
<dbReference type="RefSeq" id="WP_000622632.1">
    <property type="nucleotide sequence ID" value="NZ_AP025740.1"/>
</dbReference>
<dbReference type="InterPro" id="IPR036271">
    <property type="entry name" value="Tet_transcr_reg_TetR-rel_C_sf"/>
</dbReference>
<dbReference type="InterPro" id="IPR039536">
    <property type="entry name" value="TetR_C_Proteobacteria"/>
</dbReference>
<dbReference type="AlphaFoldDB" id="A0A0E1FNK8"/>
<dbReference type="EMBL" id="LLGC01000133">
    <property type="protein sequence ID" value="KQE06923.1"/>
    <property type="molecule type" value="Genomic_DNA"/>
</dbReference>